<dbReference type="InterPro" id="IPR001959">
    <property type="entry name" value="Transposase"/>
</dbReference>
<dbReference type="GO" id="GO:0046872">
    <property type="term" value="F:metal ion binding"/>
    <property type="evidence" value="ECO:0007669"/>
    <property type="project" value="UniProtKB-KW"/>
</dbReference>
<reference evidence="10 11" key="1">
    <citation type="journal article" date="2016" name="Sci. Rep.">
        <title>Metabolic traits of an uncultured archaeal lineage -MSBL1- from brine pools of the Red Sea.</title>
        <authorList>
            <person name="Mwirichia R."/>
            <person name="Alam I."/>
            <person name="Rashid M."/>
            <person name="Vinu M."/>
            <person name="Ba-Alawi W."/>
            <person name="Anthony Kamau A."/>
            <person name="Kamanda Ngugi D."/>
            <person name="Goker M."/>
            <person name="Klenk H.P."/>
            <person name="Bajic V."/>
            <person name="Stingl U."/>
        </authorList>
    </citation>
    <scope>NUCLEOTIDE SEQUENCE [LARGE SCALE GENOMIC DNA]</scope>
    <source>
        <strain evidence="10">SCGC-AAA261G05</strain>
    </source>
</reference>
<proteinExistence type="inferred from homology"/>
<keyword evidence="11" id="KW-1185">Reference proteome</keyword>
<evidence type="ECO:0008006" key="12">
    <source>
        <dbReference type="Google" id="ProtNLM"/>
    </source>
</evidence>
<dbReference type="Pfam" id="PF01385">
    <property type="entry name" value="OrfB_IS605"/>
    <property type="match status" value="1"/>
</dbReference>
<evidence type="ECO:0000256" key="3">
    <source>
        <dbReference type="ARBA" id="ARBA00022723"/>
    </source>
</evidence>
<dbReference type="InterPro" id="IPR021027">
    <property type="entry name" value="Transposase_put_HTH"/>
</dbReference>
<dbReference type="InterPro" id="IPR010095">
    <property type="entry name" value="Cas12f1-like_TNB"/>
</dbReference>
<keyword evidence="3" id="KW-0479">Metal-binding</keyword>
<evidence type="ECO:0000313" key="10">
    <source>
        <dbReference type="EMBL" id="KXB03352.1"/>
    </source>
</evidence>
<feature type="domain" description="Transposase putative helix-turn-helix" evidence="9">
    <location>
        <begin position="1"/>
        <end position="45"/>
    </location>
</feature>
<keyword evidence="2" id="KW-0815">Transposition</keyword>
<dbReference type="NCBIfam" id="TIGR01766">
    <property type="entry name" value="IS200/IS605 family accessory protein TnpB-like domain"/>
    <property type="match status" value="1"/>
</dbReference>
<comment type="caution">
    <text evidence="10">The sequence shown here is derived from an EMBL/GenBank/DDBJ whole genome shotgun (WGS) entry which is preliminary data.</text>
</comment>
<evidence type="ECO:0000313" key="11">
    <source>
        <dbReference type="Proteomes" id="UP000070405"/>
    </source>
</evidence>
<evidence type="ECO:0000256" key="1">
    <source>
        <dbReference type="ARBA" id="ARBA00008761"/>
    </source>
</evidence>
<dbReference type="NCBIfam" id="NF040570">
    <property type="entry name" value="guided_TnpB"/>
    <property type="match status" value="1"/>
</dbReference>
<evidence type="ECO:0000256" key="2">
    <source>
        <dbReference type="ARBA" id="ARBA00022578"/>
    </source>
</evidence>
<keyword evidence="5" id="KW-0238">DNA-binding</keyword>
<evidence type="ECO:0000259" key="7">
    <source>
        <dbReference type="Pfam" id="PF01385"/>
    </source>
</evidence>
<dbReference type="GO" id="GO:0006310">
    <property type="term" value="P:DNA recombination"/>
    <property type="evidence" value="ECO:0007669"/>
    <property type="project" value="UniProtKB-KW"/>
</dbReference>
<keyword evidence="4" id="KW-0862">Zinc</keyword>
<dbReference type="GO" id="GO:0003677">
    <property type="term" value="F:DNA binding"/>
    <property type="evidence" value="ECO:0007669"/>
    <property type="project" value="UniProtKB-KW"/>
</dbReference>
<dbReference type="GO" id="GO:0032196">
    <property type="term" value="P:transposition"/>
    <property type="evidence" value="ECO:0007669"/>
    <property type="project" value="UniProtKB-KW"/>
</dbReference>
<dbReference type="Pfam" id="PF07282">
    <property type="entry name" value="Cas12f1-like_TNB"/>
    <property type="match status" value="1"/>
</dbReference>
<evidence type="ECO:0000259" key="9">
    <source>
        <dbReference type="Pfam" id="PF12323"/>
    </source>
</evidence>
<dbReference type="AlphaFoldDB" id="A0A133VA78"/>
<dbReference type="Pfam" id="PF12323">
    <property type="entry name" value="HTH_OrfB_IS605"/>
    <property type="match status" value="1"/>
</dbReference>
<feature type="domain" description="Probable transposase IS891/IS1136/IS1341" evidence="7">
    <location>
        <begin position="179"/>
        <end position="296"/>
    </location>
</feature>
<evidence type="ECO:0000259" key="8">
    <source>
        <dbReference type="Pfam" id="PF07282"/>
    </source>
</evidence>
<comment type="similarity">
    <text evidence="1">In the C-terminal section; belongs to the transposase 35 family.</text>
</comment>
<feature type="domain" description="Cas12f1-like TNB" evidence="8">
    <location>
        <begin position="315"/>
        <end position="377"/>
    </location>
</feature>
<sequence>MELTQKIKIGPSEEQEKVLTSLSETCRLLYNFSLAERIENWKKNKNKPKDEREYITYVDQQNKLPGLKKKYPRYKWVYSKVLQMTLRKLDADYKSFLALKKNGDEKARPPRYKGKKYFTTLCYNQSGFKIEREKISFSHNHPSDTQLEFEVPEKFDFENKNVKQVEIFRDGVKKEYYVSITYEVETPKYVDNGLYQAFDLGVIKHTGVNLHRKFVEFWNPRPDKYWQPKIREVQSKRDHCKKGSHRWMRYNEKLWKMRRKCANQMRDWQHKASRKIVNNTKANTIIIGKLDPKKMAEGGENKGLNWSLQNTGMIGRFARFLAYKAELVGKKVIEISEENSTKECCICGKKENRPLYERTIKCDCGNVMDRDRNSSVNHLKRFLSQKRPVDGQSILAGMGLLRQTGSGYAYRPTPEYSQEAPCES</sequence>
<dbReference type="Proteomes" id="UP000070405">
    <property type="component" value="Unassembled WGS sequence"/>
</dbReference>
<evidence type="ECO:0000256" key="5">
    <source>
        <dbReference type="ARBA" id="ARBA00023125"/>
    </source>
</evidence>
<name>A0A133VA78_9EURY</name>
<dbReference type="EMBL" id="LHYA01000029">
    <property type="protein sequence ID" value="KXB03352.1"/>
    <property type="molecule type" value="Genomic_DNA"/>
</dbReference>
<gene>
    <name evidence="10" type="ORF">AKJ47_02425</name>
</gene>
<accession>A0A133VA78</accession>
<evidence type="ECO:0000256" key="6">
    <source>
        <dbReference type="ARBA" id="ARBA00023172"/>
    </source>
</evidence>
<keyword evidence="6" id="KW-0233">DNA recombination</keyword>
<organism evidence="10 11">
    <name type="scientific">candidate division MSBL1 archaeon SCGC-AAA261G05</name>
    <dbReference type="NCBI Taxonomy" id="1698276"/>
    <lineage>
        <taxon>Archaea</taxon>
        <taxon>Methanobacteriati</taxon>
        <taxon>Methanobacteriota</taxon>
        <taxon>candidate division MSBL1</taxon>
    </lineage>
</organism>
<protein>
    <recommendedName>
        <fullName evidence="12">Transposase</fullName>
    </recommendedName>
</protein>
<evidence type="ECO:0000256" key="4">
    <source>
        <dbReference type="ARBA" id="ARBA00022833"/>
    </source>
</evidence>